<evidence type="ECO:0000256" key="7">
    <source>
        <dbReference type="RuleBase" id="RU365095"/>
    </source>
</evidence>
<comment type="similarity">
    <text evidence="4 7">Belongs to the glucosamine/galactosamine-6-phosphate isomerase family. 6-phosphogluconolactonase subfamily.</text>
</comment>
<protein>
    <recommendedName>
        <fullName evidence="6 7">6-phosphogluconolactonase</fullName>
        <shortName evidence="7">6PGL</shortName>
        <ecNumber evidence="5 7">3.1.1.31</ecNumber>
    </recommendedName>
</protein>
<evidence type="ECO:0000256" key="5">
    <source>
        <dbReference type="ARBA" id="ARBA00013198"/>
    </source>
</evidence>
<dbReference type="EMBL" id="QYUR01000002">
    <property type="protein sequence ID" value="RJG13809.1"/>
    <property type="molecule type" value="Genomic_DNA"/>
</dbReference>
<evidence type="ECO:0000313" key="10">
    <source>
        <dbReference type="Proteomes" id="UP000284021"/>
    </source>
</evidence>
<dbReference type="NCBIfam" id="TIGR01198">
    <property type="entry name" value="pgl"/>
    <property type="match status" value="1"/>
</dbReference>
<comment type="function">
    <text evidence="2 7">Hydrolysis of 6-phosphogluconolactone to 6-phosphogluconate.</text>
</comment>
<evidence type="ECO:0000256" key="6">
    <source>
        <dbReference type="ARBA" id="ARBA00020337"/>
    </source>
</evidence>
<evidence type="ECO:0000256" key="2">
    <source>
        <dbReference type="ARBA" id="ARBA00002681"/>
    </source>
</evidence>
<gene>
    <name evidence="7 9" type="primary">pgl</name>
    <name evidence="9" type="ORF">D3879_11420</name>
</gene>
<evidence type="ECO:0000256" key="4">
    <source>
        <dbReference type="ARBA" id="ARBA00010662"/>
    </source>
</evidence>
<accession>A0A418XMV9</accession>
<dbReference type="InterPro" id="IPR006148">
    <property type="entry name" value="Glc/Gal-6P_isomerase"/>
</dbReference>
<organism evidence="9 10">
    <name type="scientific">Pseudomonas cavernicola</name>
    <dbReference type="NCBI Taxonomy" id="2320866"/>
    <lineage>
        <taxon>Bacteria</taxon>
        <taxon>Pseudomonadati</taxon>
        <taxon>Pseudomonadota</taxon>
        <taxon>Gammaproteobacteria</taxon>
        <taxon>Pseudomonadales</taxon>
        <taxon>Pseudomonadaceae</taxon>
        <taxon>Pseudomonas</taxon>
    </lineage>
</organism>
<dbReference type="RefSeq" id="WP_119954359.1">
    <property type="nucleotide sequence ID" value="NZ_QYUR01000002.1"/>
</dbReference>
<keyword evidence="10" id="KW-1185">Reference proteome</keyword>
<dbReference type="InterPro" id="IPR005900">
    <property type="entry name" value="6-phosphogluconolactonase_DevB"/>
</dbReference>
<dbReference type="GO" id="GO:0017057">
    <property type="term" value="F:6-phosphogluconolactonase activity"/>
    <property type="evidence" value="ECO:0007669"/>
    <property type="project" value="UniProtKB-UniRule"/>
</dbReference>
<dbReference type="PANTHER" id="PTHR11054:SF0">
    <property type="entry name" value="6-PHOSPHOGLUCONOLACTONASE"/>
    <property type="match status" value="1"/>
</dbReference>
<evidence type="ECO:0000256" key="1">
    <source>
        <dbReference type="ARBA" id="ARBA00000832"/>
    </source>
</evidence>
<feature type="domain" description="Glucosamine/galactosamine-6-phosphate isomerase" evidence="8">
    <location>
        <begin position="12"/>
        <end position="210"/>
    </location>
</feature>
<comment type="caution">
    <text evidence="9">The sequence shown here is derived from an EMBL/GenBank/DDBJ whole genome shotgun (WGS) entry which is preliminary data.</text>
</comment>
<comment type="pathway">
    <text evidence="3 7">Carbohydrate degradation; pentose phosphate pathway; D-ribulose 5-phosphate from D-glucose 6-phosphate (oxidative stage): step 2/3.</text>
</comment>
<dbReference type="Proteomes" id="UP000284021">
    <property type="component" value="Unassembled WGS sequence"/>
</dbReference>
<dbReference type="OrthoDB" id="9810967at2"/>
<dbReference type="InterPro" id="IPR039104">
    <property type="entry name" value="6PGL"/>
</dbReference>
<dbReference type="Gene3D" id="3.40.50.1360">
    <property type="match status" value="1"/>
</dbReference>
<proteinExistence type="inferred from homology"/>
<dbReference type="AlphaFoldDB" id="A0A418XMV9"/>
<keyword evidence="7 9" id="KW-0378">Hydrolase</keyword>
<dbReference type="SUPFAM" id="SSF100950">
    <property type="entry name" value="NagB/RpiA/CoA transferase-like"/>
    <property type="match status" value="1"/>
</dbReference>
<dbReference type="UniPathway" id="UPA00115">
    <property type="reaction ID" value="UER00409"/>
</dbReference>
<evidence type="ECO:0000256" key="3">
    <source>
        <dbReference type="ARBA" id="ARBA00004961"/>
    </source>
</evidence>
<dbReference type="PANTHER" id="PTHR11054">
    <property type="entry name" value="6-PHOSPHOGLUCONOLACTONASE"/>
    <property type="match status" value="1"/>
</dbReference>
<dbReference type="EC" id="3.1.1.31" evidence="5 7"/>
<dbReference type="CDD" id="cd01400">
    <property type="entry name" value="6PGL"/>
    <property type="match status" value="1"/>
</dbReference>
<name>A0A418XMV9_9PSED</name>
<dbReference type="InterPro" id="IPR037171">
    <property type="entry name" value="NagB/RpiA_transferase-like"/>
</dbReference>
<sequence>MNQTVFLQHSQRETCIAQLSADLAAQLQEALAEQSRASLLLPGGSSPQALLPLLAAQPVEWSRIDLSPTDERWVPADDAQSNWGLLHRGLPQAACLDPRQAASPQQSASAWAAQLSDWLPFDAVLLGMGEDAHIASLFPSMPGLVAALDPAAAPAGLVGIAPSEPYTRLSLNLPMLLQGKWIGLLAFGPVKRRMIDSVLADEPVSRTLPLYALLWRSPLPVRIYWAP</sequence>
<evidence type="ECO:0000259" key="8">
    <source>
        <dbReference type="Pfam" id="PF01182"/>
    </source>
</evidence>
<evidence type="ECO:0000313" key="9">
    <source>
        <dbReference type="EMBL" id="RJG13809.1"/>
    </source>
</evidence>
<comment type="catalytic activity">
    <reaction evidence="1 7">
        <text>6-phospho-D-glucono-1,5-lactone + H2O = 6-phospho-D-gluconate + H(+)</text>
        <dbReference type="Rhea" id="RHEA:12556"/>
        <dbReference type="ChEBI" id="CHEBI:15377"/>
        <dbReference type="ChEBI" id="CHEBI:15378"/>
        <dbReference type="ChEBI" id="CHEBI:57955"/>
        <dbReference type="ChEBI" id="CHEBI:58759"/>
        <dbReference type="EC" id="3.1.1.31"/>
    </reaction>
</comment>
<dbReference type="GO" id="GO:0006098">
    <property type="term" value="P:pentose-phosphate shunt"/>
    <property type="evidence" value="ECO:0007669"/>
    <property type="project" value="UniProtKB-UniPathway"/>
</dbReference>
<reference evidence="9 10" key="1">
    <citation type="submission" date="2018-09" db="EMBL/GenBank/DDBJ databases">
        <authorList>
            <person name="Zhu H."/>
        </authorList>
    </citation>
    <scope>NUCLEOTIDE SEQUENCE [LARGE SCALE GENOMIC DNA]</scope>
    <source>
        <strain evidence="9 10">K1S02-6</strain>
    </source>
</reference>
<dbReference type="Pfam" id="PF01182">
    <property type="entry name" value="Glucosamine_iso"/>
    <property type="match status" value="1"/>
</dbReference>
<dbReference type="GO" id="GO:0005975">
    <property type="term" value="P:carbohydrate metabolic process"/>
    <property type="evidence" value="ECO:0007669"/>
    <property type="project" value="UniProtKB-UniRule"/>
</dbReference>